<keyword evidence="2" id="KW-1185">Reference proteome</keyword>
<protein>
    <submittedName>
        <fullName evidence="1">Uncharacterized protein</fullName>
    </submittedName>
</protein>
<dbReference type="AlphaFoldDB" id="A0A1S8CSQ5"/>
<gene>
    <name evidence="1" type="ORF">BKE30_14535</name>
</gene>
<dbReference type="RefSeq" id="WP_076879311.1">
    <property type="nucleotide sequence ID" value="NZ_MLCN01000055.1"/>
</dbReference>
<sequence length="156" mass="17556">MTQQLNALIKDHLGHTIIGDLHFFNTSREFIAAYCNQLALDREIASPIVEISEGQRHGGFIRILNLKDITAPKAEDLVEWTKPEGNACCSSMHDCDCYADAPRTVIKQGLAERGIRYQIFPYLEQEYVLVMSSPKCNHAGQYAIPKNWLKPIPVVA</sequence>
<evidence type="ECO:0000313" key="1">
    <source>
        <dbReference type="EMBL" id="ONG37347.1"/>
    </source>
</evidence>
<organism evidence="1 2">
    <name type="scientific">Alkanindiges hydrocarboniclasticus</name>
    <dbReference type="NCBI Taxonomy" id="1907941"/>
    <lineage>
        <taxon>Bacteria</taxon>
        <taxon>Pseudomonadati</taxon>
        <taxon>Pseudomonadota</taxon>
        <taxon>Gammaproteobacteria</taxon>
        <taxon>Moraxellales</taxon>
        <taxon>Moraxellaceae</taxon>
        <taxon>Alkanindiges</taxon>
    </lineage>
</organism>
<proteinExistence type="predicted"/>
<comment type="caution">
    <text evidence="1">The sequence shown here is derived from an EMBL/GenBank/DDBJ whole genome shotgun (WGS) entry which is preliminary data.</text>
</comment>
<name>A0A1S8CSQ5_9GAMM</name>
<dbReference type="Proteomes" id="UP000192132">
    <property type="component" value="Unassembled WGS sequence"/>
</dbReference>
<accession>A0A1S8CSQ5</accession>
<reference evidence="1 2" key="1">
    <citation type="submission" date="2016-10" db="EMBL/GenBank/DDBJ databases">
        <title>Draft Genome sequence of Alkanindiges sp. strain H1.</title>
        <authorList>
            <person name="Subhash Y."/>
            <person name="Lee S."/>
        </authorList>
    </citation>
    <scope>NUCLEOTIDE SEQUENCE [LARGE SCALE GENOMIC DNA]</scope>
    <source>
        <strain evidence="1 2">H1</strain>
    </source>
</reference>
<dbReference type="EMBL" id="MLCN01000055">
    <property type="protein sequence ID" value="ONG37347.1"/>
    <property type="molecule type" value="Genomic_DNA"/>
</dbReference>
<dbReference type="STRING" id="1907941.BKE30_14535"/>
<evidence type="ECO:0000313" key="2">
    <source>
        <dbReference type="Proteomes" id="UP000192132"/>
    </source>
</evidence>